<comment type="caution">
    <text evidence="1">The sequence shown here is derived from an EMBL/GenBank/DDBJ whole genome shotgun (WGS) entry which is preliminary data.</text>
</comment>
<accession>A0A0A3IM71</accession>
<evidence type="ECO:0000313" key="2">
    <source>
        <dbReference type="Proteomes" id="UP000030437"/>
    </source>
</evidence>
<dbReference type="RefSeq" id="WP_036153334.1">
    <property type="nucleotide sequence ID" value="NZ_AVCX01000008.1"/>
</dbReference>
<proteinExistence type="predicted"/>
<reference evidence="1 2" key="1">
    <citation type="submission" date="2014-02" db="EMBL/GenBank/DDBJ databases">
        <title>Draft genome sequence of Lysinibacillus odysseyi NBRC 100172.</title>
        <authorList>
            <person name="Zhang F."/>
            <person name="Wang G."/>
            <person name="Zhang L."/>
        </authorList>
    </citation>
    <scope>NUCLEOTIDE SEQUENCE [LARGE SCALE GENOMIC DNA]</scope>
    <source>
        <strain evidence="1 2">NBRC 100172</strain>
    </source>
</reference>
<dbReference type="OrthoDB" id="10019465at2"/>
<dbReference type="EMBL" id="JPVP01000053">
    <property type="protein sequence ID" value="KGR85826.1"/>
    <property type="molecule type" value="Genomic_DNA"/>
</dbReference>
<dbReference type="Proteomes" id="UP000030437">
    <property type="component" value="Unassembled WGS sequence"/>
</dbReference>
<name>A0A0A3IM71_9BACI</name>
<dbReference type="AlphaFoldDB" id="A0A0A3IM71"/>
<protein>
    <submittedName>
        <fullName evidence="1">Uncharacterized protein</fullName>
    </submittedName>
</protein>
<gene>
    <name evidence="1" type="ORF">CD32_08240</name>
</gene>
<sequence>MIKLTVQHCLVSLTEEELGEFESFYRRWSPQLPPLTTKIHNEEDALATVLNCWKLLRRHPKVTVTKVEKNFSHQYNFFFMEKLNISQELHAFLKDWKNDEDRLFVLSYYLGLHFLRWIDFVLIRNNKETANEIFNKNQNRHYYLMDEQDMQHSDDDTLYIQQRLITSLLARDDTSTNRFSQIVEQAINQANYTITTHNRTPH</sequence>
<keyword evidence="2" id="KW-1185">Reference proteome</keyword>
<evidence type="ECO:0000313" key="1">
    <source>
        <dbReference type="EMBL" id="KGR85826.1"/>
    </source>
</evidence>
<organism evidence="1 2">
    <name type="scientific">Lysinibacillus odysseyi 34hs-1 = NBRC 100172</name>
    <dbReference type="NCBI Taxonomy" id="1220589"/>
    <lineage>
        <taxon>Bacteria</taxon>
        <taxon>Bacillati</taxon>
        <taxon>Bacillota</taxon>
        <taxon>Bacilli</taxon>
        <taxon>Bacillales</taxon>
        <taxon>Bacillaceae</taxon>
        <taxon>Lysinibacillus</taxon>
    </lineage>
</organism>